<proteinExistence type="predicted"/>
<accession>A0ABR9SI89</accession>
<evidence type="ECO:0008006" key="3">
    <source>
        <dbReference type="Google" id="ProtNLM"/>
    </source>
</evidence>
<evidence type="ECO:0000313" key="1">
    <source>
        <dbReference type="EMBL" id="MBE7942086.1"/>
    </source>
</evidence>
<dbReference type="EMBL" id="JADDOJ010000078">
    <property type="protein sequence ID" value="MBE7942086.1"/>
    <property type="molecule type" value="Genomic_DNA"/>
</dbReference>
<dbReference type="RefSeq" id="WP_193781642.1">
    <property type="nucleotide sequence ID" value="NZ_JADDOJ010000078.1"/>
</dbReference>
<keyword evidence="2" id="KW-1185">Reference proteome</keyword>
<organism evidence="1 2">
    <name type="scientific">Ramlibacter aquaticus</name>
    <dbReference type="NCBI Taxonomy" id="2780094"/>
    <lineage>
        <taxon>Bacteria</taxon>
        <taxon>Pseudomonadati</taxon>
        <taxon>Pseudomonadota</taxon>
        <taxon>Betaproteobacteria</taxon>
        <taxon>Burkholderiales</taxon>
        <taxon>Comamonadaceae</taxon>
        <taxon>Ramlibacter</taxon>
    </lineage>
</organism>
<comment type="caution">
    <text evidence="1">The sequence shown here is derived from an EMBL/GenBank/DDBJ whole genome shotgun (WGS) entry which is preliminary data.</text>
</comment>
<dbReference type="Proteomes" id="UP000715965">
    <property type="component" value="Unassembled WGS sequence"/>
</dbReference>
<reference evidence="1 2" key="1">
    <citation type="submission" date="2020-10" db="EMBL/GenBank/DDBJ databases">
        <title>Draft genome of Ramlibacter aquaticus LMG 30558.</title>
        <authorList>
            <person name="Props R."/>
        </authorList>
    </citation>
    <scope>NUCLEOTIDE SEQUENCE [LARGE SCALE GENOMIC DNA]</scope>
    <source>
        <strain evidence="1 2">LMG 30558</strain>
    </source>
</reference>
<gene>
    <name evidence="1" type="ORF">IM725_16045</name>
</gene>
<evidence type="ECO:0000313" key="2">
    <source>
        <dbReference type="Proteomes" id="UP000715965"/>
    </source>
</evidence>
<sequence length="119" mass="13116">MNLVVAARHEGPLVRFHVEGRWQSGDALKLAYFIKAAASRVRGDQLLIDLTGVRTPPGVQEKFLICDRLRRALTPKMRVGLVTPEDLVDGSELPAPLVGCPDIALFPAEPEARAWLRHA</sequence>
<protein>
    <recommendedName>
        <fullName evidence="3">STAS/SEC14 domain-containing protein</fullName>
    </recommendedName>
</protein>
<name>A0ABR9SI89_9BURK</name>